<gene>
    <name evidence="2" type="ORF">GBAR_LOCUS26805</name>
</gene>
<organism evidence="2 3">
    <name type="scientific">Geodia barretti</name>
    <name type="common">Barrett's horny sponge</name>
    <dbReference type="NCBI Taxonomy" id="519541"/>
    <lineage>
        <taxon>Eukaryota</taxon>
        <taxon>Metazoa</taxon>
        <taxon>Porifera</taxon>
        <taxon>Demospongiae</taxon>
        <taxon>Heteroscleromorpha</taxon>
        <taxon>Tetractinellida</taxon>
        <taxon>Astrophorina</taxon>
        <taxon>Geodiidae</taxon>
        <taxon>Geodia</taxon>
    </lineage>
</organism>
<dbReference type="NCBIfam" id="TIGR01918">
    <property type="entry name" value="various_sel_PB"/>
    <property type="match status" value="1"/>
</dbReference>
<dbReference type="Pfam" id="PF07355">
    <property type="entry name" value="GRDB"/>
    <property type="match status" value="1"/>
</dbReference>
<comment type="caution">
    <text evidence="2">The sequence shown here is derived from an EMBL/GenBank/DDBJ whole genome shotgun (WGS) entry which is preliminary data.</text>
</comment>
<dbReference type="GO" id="GO:0050485">
    <property type="term" value="F:oxidoreductase activity, acting on X-H and Y-H to form an X-Y bond, with a disulfide as acceptor"/>
    <property type="evidence" value="ECO:0007669"/>
    <property type="project" value="InterPro"/>
</dbReference>
<reference evidence="2" key="1">
    <citation type="submission" date="2023-03" db="EMBL/GenBank/DDBJ databases">
        <authorList>
            <person name="Steffen K."/>
            <person name="Cardenas P."/>
        </authorList>
    </citation>
    <scope>NUCLEOTIDE SEQUENCE</scope>
</reference>
<name>A0AA35TJ25_GEOBA</name>
<proteinExistence type="predicted"/>
<evidence type="ECO:0000256" key="1">
    <source>
        <dbReference type="ARBA" id="ARBA00023002"/>
    </source>
</evidence>
<dbReference type="InterPro" id="IPR010187">
    <property type="entry name" value="Various_sel_PB"/>
</dbReference>
<evidence type="ECO:0000313" key="3">
    <source>
        <dbReference type="Proteomes" id="UP001174909"/>
    </source>
</evidence>
<keyword evidence="3" id="KW-1185">Reference proteome</keyword>
<dbReference type="AlphaFoldDB" id="A0AA35TJ25"/>
<dbReference type="EMBL" id="CASHTH010003739">
    <property type="protein sequence ID" value="CAI8048619.1"/>
    <property type="molecule type" value="Genomic_DNA"/>
</dbReference>
<accession>A0AA35TJ25</accession>
<dbReference type="Proteomes" id="UP001174909">
    <property type="component" value="Unassembled WGS sequence"/>
</dbReference>
<protein>
    <submittedName>
        <fullName evidence="2">Glycine reductase complex component B subunit gamma</fullName>
    </submittedName>
</protein>
<evidence type="ECO:0000313" key="2">
    <source>
        <dbReference type="EMBL" id="CAI8048619.1"/>
    </source>
</evidence>
<keyword evidence="1" id="KW-0560">Oxidoreductase</keyword>
<sequence length="234" mass="24843">MGDQATIVGTLIAGDNYFTEELDAAKPAVETYLDELRPDAVIAGPAFDAGRYGLACAEVCRIAAARNIPAVTGMHPDNAGILTYRKDLLAVSTGTDSTEMVAILRQMATLALKRVGGTELGPAVAEGYVPTGRGQEAMHDKYGYERAADMLLARMAGKPYNSEMCLTGYDDVAPAPPLRDLKDAVIGLVSSGGLVPRGNRDRLVGSKAEQFFRYDIEQRGPSGVSKLGGRFLEG</sequence>